<sequence length="353" mass="39531">MFAKELPSGCGLCGQKEGLLQCSGCKVLSYCSRAHRVADRPAHKSACSVIRKARGKMEKQEQKLRNHPDMMPSDPFADYVGSFWGVHETRPYMRARFALVVSMAEVDNAQSVEAQLDHVMDMLRLCRSDNMGVRDLVPGLLLRLNKDQECYNSIKWWKVVSGDPWYDWGKPGLPSYLDITNADIFEPMGRPDSFGPLTRFPNVSHLVCLCLLKIKFLFDVMRLEQSTASLGPVVPRLILDLIQSSVPQSPAICASHAIMSGDSDVGETMIDKLKAQIDVIFDAVQEANKHFWPALLDPDIDLTEIPEEYRPSSVEEMILVLRYNRDAWADTPGAIDFIEAKVVDILLGMGVTL</sequence>
<keyword evidence="2 4" id="KW-0863">Zinc-finger</keyword>
<dbReference type="STRING" id="48697.A0A117NSX7"/>
<dbReference type="PROSITE" id="PS01360">
    <property type="entry name" value="ZF_MYND_1"/>
    <property type="match status" value="1"/>
</dbReference>
<name>A0A117NSX7_PENFR</name>
<evidence type="ECO:0000313" key="6">
    <source>
        <dbReference type="EMBL" id="KUM66839.1"/>
    </source>
</evidence>
<dbReference type="Gene3D" id="6.10.140.2220">
    <property type="match status" value="1"/>
</dbReference>
<evidence type="ECO:0000259" key="5">
    <source>
        <dbReference type="PROSITE" id="PS50865"/>
    </source>
</evidence>
<dbReference type="Proteomes" id="UP000055045">
    <property type="component" value="Unassembled WGS sequence"/>
</dbReference>
<reference evidence="6 7" key="1">
    <citation type="submission" date="2015-10" db="EMBL/GenBank/DDBJ databases">
        <title>Genome sequencing of Penicillium freii.</title>
        <authorList>
            <person name="Nguyen H.D."/>
            <person name="Visagie C.M."/>
            <person name="Seifert K.A."/>
        </authorList>
    </citation>
    <scope>NUCLEOTIDE SEQUENCE [LARGE SCALE GENOMIC DNA]</scope>
    <source>
        <strain evidence="6 7">DAOM 242723</strain>
    </source>
</reference>
<dbReference type="GO" id="GO:0008270">
    <property type="term" value="F:zinc ion binding"/>
    <property type="evidence" value="ECO:0007669"/>
    <property type="project" value="UniProtKB-KW"/>
</dbReference>
<keyword evidence="3" id="KW-0862">Zinc</keyword>
<proteinExistence type="predicted"/>
<gene>
    <name evidence="6" type="ORF">ACN42_g239</name>
</gene>
<comment type="caution">
    <text evidence="6">The sequence shown here is derived from an EMBL/GenBank/DDBJ whole genome shotgun (WGS) entry which is preliminary data.</text>
</comment>
<evidence type="ECO:0000256" key="4">
    <source>
        <dbReference type="PROSITE-ProRule" id="PRU00134"/>
    </source>
</evidence>
<keyword evidence="1" id="KW-0479">Metal-binding</keyword>
<evidence type="ECO:0000313" key="7">
    <source>
        <dbReference type="Proteomes" id="UP000055045"/>
    </source>
</evidence>
<dbReference type="Pfam" id="PF01753">
    <property type="entry name" value="zf-MYND"/>
    <property type="match status" value="1"/>
</dbReference>
<keyword evidence="7" id="KW-1185">Reference proteome</keyword>
<accession>A0A117NSX7</accession>
<organism evidence="6 7">
    <name type="scientific">Penicillium freii</name>
    <dbReference type="NCBI Taxonomy" id="48697"/>
    <lineage>
        <taxon>Eukaryota</taxon>
        <taxon>Fungi</taxon>
        <taxon>Dikarya</taxon>
        <taxon>Ascomycota</taxon>
        <taxon>Pezizomycotina</taxon>
        <taxon>Eurotiomycetes</taxon>
        <taxon>Eurotiomycetidae</taxon>
        <taxon>Eurotiales</taxon>
        <taxon>Aspergillaceae</taxon>
        <taxon>Penicillium</taxon>
    </lineage>
</organism>
<dbReference type="SUPFAM" id="SSF144232">
    <property type="entry name" value="HIT/MYND zinc finger-like"/>
    <property type="match status" value="1"/>
</dbReference>
<dbReference type="AlphaFoldDB" id="A0A117NSX7"/>
<dbReference type="InterPro" id="IPR002893">
    <property type="entry name" value="Znf_MYND"/>
</dbReference>
<feature type="domain" description="MYND-type" evidence="5">
    <location>
        <begin position="10"/>
        <end position="47"/>
    </location>
</feature>
<evidence type="ECO:0000256" key="2">
    <source>
        <dbReference type="ARBA" id="ARBA00022771"/>
    </source>
</evidence>
<evidence type="ECO:0000256" key="3">
    <source>
        <dbReference type="ARBA" id="ARBA00022833"/>
    </source>
</evidence>
<evidence type="ECO:0000256" key="1">
    <source>
        <dbReference type="ARBA" id="ARBA00022723"/>
    </source>
</evidence>
<protein>
    <recommendedName>
        <fullName evidence="5">MYND-type domain-containing protein</fullName>
    </recommendedName>
</protein>
<dbReference type="EMBL" id="LLXE01000003">
    <property type="protein sequence ID" value="KUM66839.1"/>
    <property type="molecule type" value="Genomic_DNA"/>
</dbReference>
<dbReference type="PROSITE" id="PS50865">
    <property type="entry name" value="ZF_MYND_2"/>
    <property type="match status" value="1"/>
</dbReference>